<dbReference type="Gene3D" id="1.10.287.110">
    <property type="entry name" value="DnaJ domain"/>
    <property type="match status" value="1"/>
</dbReference>
<dbReference type="PANTHER" id="PTHR45255:SF1">
    <property type="entry name" value="DNAJ HOMOLOG SUBFAMILY C MEMBER 24"/>
    <property type="match status" value="1"/>
</dbReference>
<dbReference type="GO" id="GO:0001671">
    <property type="term" value="F:ATPase activator activity"/>
    <property type="evidence" value="ECO:0007669"/>
    <property type="project" value="TreeGrafter"/>
</dbReference>
<dbReference type="InterPro" id="IPR001623">
    <property type="entry name" value="DnaJ_domain"/>
</dbReference>
<evidence type="ECO:0000256" key="1">
    <source>
        <dbReference type="ARBA" id="ARBA00022833"/>
    </source>
</evidence>
<dbReference type="SUPFAM" id="SSF46565">
    <property type="entry name" value="Chaperone J-domain"/>
    <property type="match status" value="1"/>
</dbReference>
<comment type="caution">
    <text evidence="3">The sequence shown here is derived from an EMBL/GenBank/DDBJ whole genome shotgun (WGS) entry which is preliminary data.</text>
</comment>
<dbReference type="Pfam" id="PF00226">
    <property type="entry name" value="DnaJ"/>
    <property type="match status" value="1"/>
</dbReference>
<dbReference type="SMART" id="SM00271">
    <property type="entry name" value="DnaJ"/>
    <property type="match status" value="1"/>
</dbReference>
<reference evidence="4" key="1">
    <citation type="submission" date="2023-01" db="EMBL/GenBank/DDBJ databases">
        <title>Key to firefly adult light organ development and bioluminescence: homeobox transcription factors regulate luciferase expression and transportation to peroxisome.</title>
        <authorList>
            <person name="Fu X."/>
        </authorList>
    </citation>
    <scope>NUCLEOTIDE SEQUENCE [LARGE SCALE GENOMIC DNA]</scope>
</reference>
<evidence type="ECO:0000313" key="4">
    <source>
        <dbReference type="Proteomes" id="UP001353858"/>
    </source>
</evidence>
<evidence type="ECO:0000313" key="3">
    <source>
        <dbReference type="EMBL" id="KAK4887525.1"/>
    </source>
</evidence>
<organism evidence="3 4">
    <name type="scientific">Aquatica leii</name>
    <dbReference type="NCBI Taxonomy" id="1421715"/>
    <lineage>
        <taxon>Eukaryota</taxon>
        <taxon>Metazoa</taxon>
        <taxon>Ecdysozoa</taxon>
        <taxon>Arthropoda</taxon>
        <taxon>Hexapoda</taxon>
        <taxon>Insecta</taxon>
        <taxon>Pterygota</taxon>
        <taxon>Neoptera</taxon>
        <taxon>Endopterygota</taxon>
        <taxon>Coleoptera</taxon>
        <taxon>Polyphaga</taxon>
        <taxon>Elateriformia</taxon>
        <taxon>Elateroidea</taxon>
        <taxon>Lampyridae</taxon>
        <taxon>Luciolinae</taxon>
        <taxon>Aquatica</taxon>
    </lineage>
</organism>
<name>A0AAN7QBY2_9COLE</name>
<gene>
    <name evidence="3" type="ORF">RN001_003796</name>
</gene>
<dbReference type="PANTHER" id="PTHR45255">
    <property type="entry name" value="DNAJ HOMOLOG SUBFAMILY C MEMBER 24"/>
    <property type="match status" value="1"/>
</dbReference>
<dbReference type="GO" id="GO:0008198">
    <property type="term" value="F:ferrous iron binding"/>
    <property type="evidence" value="ECO:0007669"/>
    <property type="project" value="TreeGrafter"/>
</dbReference>
<dbReference type="PROSITE" id="PS50076">
    <property type="entry name" value="DNAJ_2"/>
    <property type="match status" value="1"/>
</dbReference>
<dbReference type="CDD" id="cd06257">
    <property type="entry name" value="DnaJ"/>
    <property type="match status" value="1"/>
</dbReference>
<keyword evidence="1" id="KW-0862">Zinc</keyword>
<dbReference type="PRINTS" id="PR00625">
    <property type="entry name" value="JDOMAIN"/>
</dbReference>
<feature type="domain" description="J" evidence="2">
    <location>
        <begin position="4"/>
        <end position="67"/>
    </location>
</feature>
<sequence>MSLDYYTVLRSSRTSSFEEIKRNYKELIKRYHPDKQVVSSDEQFKLIDAAWKTLRDEELRRKYDAVLMEKELEEQYLVCGNSYAINKNFVGNECIIECEECSYVIVVRA</sequence>
<keyword evidence="4" id="KW-1185">Reference proteome</keyword>
<evidence type="ECO:0000259" key="2">
    <source>
        <dbReference type="PROSITE" id="PS50076"/>
    </source>
</evidence>
<dbReference type="AlphaFoldDB" id="A0AAN7QBY2"/>
<proteinExistence type="predicted"/>
<protein>
    <recommendedName>
        <fullName evidence="2">J domain-containing protein</fullName>
    </recommendedName>
</protein>
<dbReference type="Proteomes" id="UP001353858">
    <property type="component" value="Unassembled WGS sequence"/>
</dbReference>
<accession>A0AAN7QBY2</accession>
<dbReference type="EMBL" id="JARPUR010000001">
    <property type="protein sequence ID" value="KAK4887525.1"/>
    <property type="molecule type" value="Genomic_DNA"/>
</dbReference>
<dbReference type="InterPro" id="IPR036869">
    <property type="entry name" value="J_dom_sf"/>
</dbReference>